<reference evidence="1" key="1">
    <citation type="submission" date="2023-02" db="EMBL/GenBank/DDBJ databases">
        <title>Genome of toxic invasive species Heracleum sosnowskyi carries increased number of genes despite the absence of recent whole-genome duplications.</title>
        <authorList>
            <person name="Schelkunov M."/>
            <person name="Shtratnikova V."/>
            <person name="Makarenko M."/>
            <person name="Klepikova A."/>
            <person name="Omelchenko D."/>
            <person name="Novikova G."/>
            <person name="Obukhova E."/>
            <person name="Bogdanov V."/>
            <person name="Penin A."/>
            <person name="Logacheva M."/>
        </authorList>
    </citation>
    <scope>NUCLEOTIDE SEQUENCE</scope>
    <source>
        <strain evidence="1">Hsosn_3</strain>
        <tissue evidence="1">Leaf</tissue>
    </source>
</reference>
<name>A0AAD8M2R1_9APIA</name>
<evidence type="ECO:0000313" key="2">
    <source>
        <dbReference type="Proteomes" id="UP001237642"/>
    </source>
</evidence>
<organism evidence="1 2">
    <name type="scientific">Heracleum sosnowskyi</name>
    <dbReference type="NCBI Taxonomy" id="360622"/>
    <lineage>
        <taxon>Eukaryota</taxon>
        <taxon>Viridiplantae</taxon>
        <taxon>Streptophyta</taxon>
        <taxon>Embryophyta</taxon>
        <taxon>Tracheophyta</taxon>
        <taxon>Spermatophyta</taxon>
        <taxon>Magnoliopsida</taxon>
        <taxon>eudicotyledons</taxon>
        <taxon>Gunneridae</taxon>
        <taxon>Pentapetalae</taxon>
        <taxon>asterids</taxon>
        <taxon>campanulids</taxon>
        <taxon>Apiales</taxon>
        <taxon>Apiaceae</taxon>
        <taxon>Apioideae</taxon>
        <taxon>apioid superclade</taxon>
        <taxon>Tordylieae</taxon>
        <taxon>Tordyliinae</taxon>
        <taxon>Heracleum</taxon>
    </lineage>
</organism>
<keyword evidence="2" id="KW-1185">Reference proteome</keyword>
<dbReference type="EMBL" id="JAUIZM010000011">
    <property type="protein sequence ID" value="KAK1357377.1"/>
    <property type="molecule type" value="Genomic_DNA"/>
</dbReference>
<sequence>MADADAKMALMKTGLVNNVMMNEATNDLPPEDPVIETKSPSMSKGKEKVLSGYAFNNDGLLSTEAMKIIDEGRLLPISKSFGKVILDLEEEIFDGVYAKDILDSAIKGTLESLMEKVAAPKQKSNSLKIKDKNIVDQA</sequence>
<gene>
    <name evidence="1" type="ORF">POM88_050633</name>
</gene>
<dbReference type="Proteomes" id="UP001237642">
    <property type="component" value="Unassembled WGS sequence"/>
</dbReference>
<dbReference type="AlphaFoldDB" id="A0AAD8M2R1"/>
<reference evidence="1" key="2">
    <citation type="submission" date="2023-05" db="EMBL/GenBank/DDBJ databases">
        <authorList>
            <person name="Schelkunov M.I."/>
        </authorList>
    </citation>
    <scope>NUCLEOTIDE SEQUENCE</scope>
    <source>
        <strain evidence="1">Hsosn_3</strain>
        <tissue evidence="1">Leaf</tissue>
    </source>
</reference>
<proteinExistence type="predicted"/>
<protein>
    <submittedName>
        <fullName evidence="1">Uncharacterized protein</fullName>
    </submittedName>
</protein>
<evidence type="ECO:0000313" key="1">
    <source>
        <dbReference type="EMBL" id="KAK1357377.1"/>
    </source>
</evidence>
<comment type="caution">
    <text evidence="1">The sequence shown here is derived from an EMBL/GenBank/DDBJ whole genome shotgun (WGS) entry which is preliminary data.</text>
</comment>
<accession>A0AAD8M2R1</accession>